<evidence type="ECO:0000313" key="3">
    <source>
        <dbReference type="EMBL" id="PKI75017.1"/>
    </source>
</evidence>
<dbReference type="Proteomes" id="UP000197138">
    <property type="component" value="Unassembled WGS sequence"/>
</dbReference>
<feature type="compositionally biased region" description="Basic and acidic residues" evidence="1">
    <location>
        <begin position="60"/>
        <end position="71"/>
    </location>
</feature>
<evidence type="ECO:0000256" key="1">
    <source>
        <dbReference type="SAM" id="MobiDB-lite"/>
    </source>
</evidence>
<organism evidence="2 4">
    <name type="scientific">Punica granatum</name>
    <name type="common">Pomegranate</name>
    <dbReference type="NCBI Taxonomy" id="22663"/>
    <lineage>
        <taxon>Eukaryota</taxon>
        <taxon>Viridiplantae</taxon>
        <taxon>Streptophyta</taxon>
        <taxon>Embryophyta</taxon>
        <taxon>Tracheophyta</taxon>
        <taxon>Spermatophyta</taxon>
        <taxon>Magnoliopsida</taxon>
        <taxon>eudicotyledons</taxon>
        <taxon>Gunneridae</taxon>
        <taxon>Pentapetalae</taxon>
        <taxon>rosids</taxon>
        <taxon>malvids</taxon>
        <taxon>Myrtales</taxon>
        <taxon>Lythraceae</taxon>
        <taxon>Punica</taxon>
    </lineage>
</organism>
<gene>
    <name evidence="2" type="ORF">CDL15_Pgr027950</name>
    <name evidence="3" type="ORF">CRG98_004585</name>
</gene>
<protein>
    <submittedName>
        <fullName evidence="2">Uncharacterized protein</fullName>
    </submittedName>
</protein>
<proteinExistence type="predicted"/>
<reference evidence="2" key="2">
    <citation type="submission" date="2017-06" db="EMBL/GenBank/DDBJ databases">
        <title>The pomegranate genome and the genomics of punicalagin biosynthesis.</title>
        <authorList>
            <person name="Xu C."/>
        </authorList>
    </citation>
    <scope>NUCLEOTIDE SEQUENCE [LARGE SCALE GENOMIC DNA]</scope>
    <source>
        <tissue evidence="2">Fresh leaf</tissue>
    </source>
</reference>
<feature type="compositionally biased region" description="Polar residues" evidence="1">
    <location>
        <begin position="35"/>
        <end position="45"/>
    </location>
</feature>
<dbReference type="PANTHER" id="PTHR33641:SF15">
    <property type="entry name" value="AVR9_CF-9 RAPIDLY ELICITED PROTEIN"/>
    <property type="match status" value="1"/>
</dbReference>
<dbReference type="AlphaFoldDB" id="A0A218XJM4"/>
<accession>A0A218XJM4</accession>
<dbReference type="EMBL" id="PGOL01000188">
    <property type="protein sequence ID" value="PKI75017.1"/>
    <property type="molecule type" value="Genomic_DNA"/>
</dbReference>
<sequence length="88" mass="9770">MNSMFSSFDALSAEFFGQTVKANFPLAMPARRTSCRGNSDQQQSKDGGFNNGEVGADAEISNHDRQQKKEMRFAPEHDGLFCFETIVS</sequence>
<comment type="caution">
    <text evidence="2">The sequence shown here is derived from an EMBL/GenBank/DDBJ whole genome shotgun (WGS) entry which is preliminary data.</text>
</comment>
<dbReference type="PANTHER" id="PTHR33641">
    <property type="entry name" value="OS06G0133500 PROTEIN"/>
    <property type="match status" value="1"/>
</dbReference>
<reference evidence="3 5" key="3">
    <citation type="submission" date="2017-11" db="EMBL/GenBank/DDBJ databases">
        <title>De-novo sequencing of pomegranate (Punica granatum L.) genome.</title>
        <authorList>
            <person name="Akparov Z."/>
            <person name="Amiraslanov A."/>
            <person name="Hajiyeva S."/>
            <person name="Abbasov M."/>
            <person name="Kaur K."/>
            <person name="Hamwieh A."/>
            <person name="Solovyev V."/>
            <person name="Salamov A."/>
            <person name="Braich B."/>
            <person name="Kosarev P."/>
            <person name="Mahmoud A."/>
            <person name="Hajiyev E."/>
            <person name="Babayeva S."/>
            <person name="Izzatullayeva V."/>
            <person name="Mammadov A."/>
            <person name="Mammadov A."/>
            <person name="Sharifova S."/>
            <person name="Ojaghi J."/>
            <person name="Eynullazada K."/>
            <person name="Bayramov B."/>
            <person name="Abdulazimova A."/>
            <person name="Shahmuradov I."/>
        </authorList>
    </citation>
    <scope>NUCLEOTIDE SEQUENCE [LARGE SCALE GENOMIC DNA]</scope>
    <source>
        <strain evidence="3">AG2017</strain>
        <strain evidence="5">cv. AG2017</strain>
        <tissue evidence="3">Leaf</tissue>
    </source>
</reference>
<evidence type="ECO:0000313" key="4">
    <source>
        <dbReference type="Proteomes" id="UP000197138"/>
    </source>
</evidence>
<feature type="region of interest" description="Disordered" evidence="1">
    <location>
        <begin position="31"/>
        <end position="71"/>
    </location>
</feature>
<dbReference type="EMBL" id="MTKT01001287">
    <property type="protein sequence ID" value="OWM85163.1"/>
    <property type="molecule type" value="Genomic_DNA"/>
</dbReference>
<evidence type="ECO:0000313" key="2">
    <source>
        <dbReference type="EMBL" id="OWM85163.1"/>
    </source>
</evidence>
<keyword evidence="5" id="KW-1185">Reference proteome</keyword>
<reference evidence="4" key="1">
    <citation type="journal article" date="2017" name="Plant J.">
        <title>The pomegranate (Punica granatum L.) genome and the genomics of punicalagin biosynthesis.</title>
        <authorList>
            <person name="Qin G."/>
            <person name="Xu C."/>
            <person name="Ming R."/>
            <person name="Tang H."/>
            <person name="Guyot R."/>
            <person name="Kramer E.M."/>
            <person name="Hu Y."/>
            <person name="Yi X."/>
            <person name="Qi Y."/>
            <person name="Xu X."/>
            <person name="Gao Z."/>
            <person name="Pan H."/>
            <person name="Jian J."/>
            <person name="Tian Y."/>
            <person name="Yue Z."/>
            <person name="Xu Y."/>
        </authorList>
    </citation>
    <scope>NUCLEOTIDE SEQUENCE [LARGE SCALE GENOMIC DNA]</scope>
    <source>
        <strain evidence="4">cv. Dabenzi</strain>
    </source>
</reference>
<name>A0A218XJM4_PUNGR</name>
<dbReference type="Proteomes" id="UP000233551">
    <property type="component" value="Unassembled WGS sequence"/>
</dbReference>
<evidence type="ECO:0000313" key="5">
    <source>
        <dbReference type="Proteomes" id="UP000233551"/>
    </source>
</evidence>